<feature type="region of interest" description="Disordered" evidence="4">
    <location>
        <begin position="1"/>
        <end position="136"/>
    </location>
</feature>
<dbReference type="GO" id="GO:0004674">
    <property type="term" value="F:protein serine/threonine kinase activity"/>
    <property type="evidence" value="ECO:0007669"/>
    <property type="project" value="TreeGrafter"/>
</dbReference>
<gene>
    <name evidence="6" type="ORF">BOH78_0047</name>
</gene>
<dbReference type="PROSITE" id="PS50011">
    <property type="entry name" value="PROTEIN_KINASE_DOM"/>
    <property type="match status" value="1"/>
</dbReference>
<dbReference type="VEuPathDB" id="FungiDB:C5L36_0E03290"/>
<feature type="compositionally biased region" description="Polar residues" evidence="4">
    <location>
        <begin position="201"/>
        <end position="225"/>
    </location>
</feature>
<dbReference type="GO" id="GO:0005524">
    <property type="term" value="F:ATP binding"/>
    <property type="evidence" value="ECO:0007669"/>
    <property type="project" value="UniProtKB-UniRule"/>
</dbReference>
<comment type="caution">
    <text evidence="6">The sequence shown here is derived from an EMBL/GenBank/DDBJ whole genome shotgun (WGS) entry which is preliminary data.</text>
</comment>
<accession>A0A1V2LU85</accession>
<feature type="compositionally biased region" description="Basic and acidic residues" evidence="4">
    <location>
        <begin position="171"/>
        <end position="182"/>
    </location>
</feature>
<dbReference type="AlphaFoldDB" id="A0A1V2LU85"/>
<evidence type="ECO:0000256" key="2">
    <source>
        <dbReference type="ARBA" id="ARBA00022840"/>
    </source>
</evidence>
<feature type="compositionally biased region" description="Polar residues" evidence="4">
    <location>
        <begin position="36"/>
        <end position="47"/>
    </location>
</feature>
<feature type="domain" description="Protein kinase" evidence="5">
    <location>
        <begin position="453"/>
        <end position="767"/>
    </location>
</feature>
<evidence type="ECO:0000256" key="4">
    <source>
        <dbReference type="SAM" id="MobiDB-lite"/>
    </source>
</evidence>
<sequence>MPLFKREPKTTPNSATNSTRTSPNSSPITNHGFDANQPTPLTLPNTKSTTSMTSMNGDTEGRVSRSSSMSRKFKSLFTGGGNNSNGNAENKPNNDVDVLKSIKSGTYQPPLPIPDRSLGRSTNKQVGSRSTNFNDNVDNLRKMTIKEPELNDIDCELNIPEDEVIETLKQEHEQQFQDDGHGARGQGLGKEGEYSQHPRFRSSTISTMSFRNANESSKIPGSQPASSRSRSNSASDSRRLKHSETVSVGSTHLKNERDIRIKLCDRICIYEFGRCHEHDYSKFKTHLNKSSTGLFSWMKKKENKSENDESYAMIEKSISLLPDKHYNSDDEYEDENDYEKHLAENDSSDNDDNMGTKVKDTSNKVDHVGNKSDDNSDGSYEDDDGDDDDDDDDDDDFDDEIDNMMIEPIIGKEQVFLINSMLSKIENPDKFMERVREKERLGKVKLTMAQKYGHIEGVIGKGSYGTVCISSKTVNNTQVFYAIKQIKRKQGESLRHFGNRVTSEFMISSSLTHQAVINVYDLMVDPISLTYSEIMEFIPCGDLFSLISNTNGLNIVECDCFFKQILNAITYLHSVGVSHNDLKVENLLLTRKGQLKITDFGTSAVFKTAWENEVQLSLGACGSERYVAPEQYIKDLEYDPRLGDVWSLGVIYLTMYYGKYSWEASKLDDESFTRYVETRAKYDYSRKSTTRAHQFLCLRRGAYPPIENIKGGIQHTWVSKGGVRDGNSRENEEELINDSRRYVLYNILNPDPTFRMRTYQIWQSEWIKNFRVCDAGRGYVSYDNYIEMAMKSVRDIQAKERDREMERDKDKDREKSKEQKKSHGFLGFKV</sequence>
<dbReference type="PANTHER" id="PTHR24346">
    <property type="entry name" value="MAP/MICROTUBULE AFFINITY-REGULATING KINASE"/>
    <property type="match status" value="1"/>
</dbReference>
<protein>
    <submittedName>
        <fullName evidence="6">Serine/threonine-protein kinase hal4</fullName>
    </submittedName>
</protein>
<dbReference type="PROSITE" id="PS00108">
    <property type="entry name" value="PROTEIN_KINASE_ST"/>
    <property type="match status" value="1"/>
</dbReference>
<dbReference type="InterPro" id="IPR017441">
    <property type="entry name" value="Protein_kinase_ATP_BS"/>
</dbReference>
<proteinExistence type="predicted"/>
<feature type="compositionally biased region" description="Acidic residues" evidence="4">
    <location>
        <begin position="375"/>
        <end position="400"/>
    </location>
</feature>
<dbReference type="GO" id="GO:0030447">
    <property type="term" value="P:filamentous growth"/>
    <property type="evidence" value="ECO:0007669"/>
    <property type="project" value="UniProtKB-ARBA"/>
</dbReference>
<keyword evidence="6" id="KW-0808">Transferase</keyword>
<dbReference type="SMART" id="SM00220">
    <property type="entry name" value="S_TKc"/>
    <property type="match status" value="1"/>
</dbReference>
<feature type="compositionally biased region" description="Basic and acidic residues" evidence="4">
    <location>
        <begin position="357"/>
        <end position="374"/>
    </location>
</feature>
<evidence type="ECO:0000256" key="3">
    <source>
        <dbReference type="PROSITE-ProRule" id="PRU10141"/>
    </source>
</evidence>
<feature type="compositionally biased region" description="Low complexity" evidence="4">
    <location>
        <begin position="226"/>
        <end position="235"/>
    </location>
</feature>
<organism evidence="6 7">
    <name type="scientific">Pichia kudriavzevii</name>
    <name type="common">Yeast</name>
    <name type="synonym">Issatchenkia orientalis</name>
    <dbReference type="NCBI Taxonomy" id="4909"/>
    <lineage>
        <taxon>Eukaryota</taxon>
        <taxon>Fungi</taxon>
        <taxon>Dikarya</taxon>
        <taxon>Ascomycota</taxon>
        <taxon>Saccharomycotina</taxon>
        <taxon>Pichiomycetes</taxon>
        <taxon>Pichiales</taxon>
        <taxon>Pichiaceae</taxon>
        <taxon>Pichia</taxon>
    </lineage>
</organism>
<dbReference type="SUPFAM" id="SSF56112">
    <property type="entry name" value="Protein kinase-like (PK-like)"/>
    <property type="match status" value="1"/>
</dbReference>
<evidence type="ECO:0000313" key="6">
    <source>
        <dbReference type="EMBL" id="ONH77752.1"/>
    </source>
</evidence>
<feature type="compositionally biased region" description="Low complexity" evidence="4">
    <location>
        <begin position="10"/>
        <end position="30"/>
    </location>
</feature>
<feature type="region of interest" description="Disordered" evidence="4">
    <location>
        <begin position="322"/>
        <end position="400"/>
    </location>
</feature>
<keyword evidence="1 3" id="KW-0547">Nucleotide-binding</keyword>
<dbReference type="EMBL" id="MQVM01000001">
    <property type="protein sequence ID" value="ONH77752.1"/>
    <property type="molecule type" value="Genomic_DNA"/>
</dbReference>
<evidence type="ECO:0000259" key="5">
    <source>
        <dbReference type="PROSITE" id="PS50011"/>
    </source>
</evidence>
<dbReference type="Pfam" id="PF00069">
    <property type="entry name" value="Pkinase"/>
    <property type="match status" value="1"/>
</dbReference>
<feature type="region of interest" description="Disordered" evidence="4">
    <location>
        <begin position="171"/>
        <end position="248"/>
    </location>
</feature>
<dbReference type="InterPro" id="IPR011009">
    <property type="entry name" value="Kinase-like_dom_sf"/>
</dbReference>
<dbReference type="GO" id="GO:0005634">
    <property type="term" value="C:nucleus"/>
    <property type="evidence" value="ECO:0007669"/>
    <property type="project" value="TreeGrafter"/>
</dbReference>
<feature type="compositionally biased region" description="Polar residues" evidence="4">
    <location>
        <begin position="119"/>
        <end position="136"/>
    </location>
</feature>
<dbReference type="PROSITE" id="PS00107">
    <property type="entry name" value="PROTEIN_KINASE_ATP"/>
    <property type="match status" value="1"/>
</dbReference>
<dbReference type="PANTHER" id="PTHR24346:SF51">
    <property type="entry name" value="PAS DOMAIN-CONTAINING SERINE_THREONINE-PROTEIN KINASE"/>
    <property type="match status" value="1"/>
</dbReference>
<dbReference type="InterPro" id="IPR000719">
    <property type="entry name" value="Prot_kinase_dom"/>
</dbReference>
<dbReference type="InterPro" id="IPR008271">
    <property type="entry name" value="Ser/Thr_kinase_AS"/>
</dbReference>
<evidence type="ECO:0000313" key="7">
    <source>
        <dbReference type="Proteomes" id="UP000189274"/>
    </source>
</evidence>
<evidence type="ECO:0000256" key="1">
    <source>
        <dbReference type="ARBA" id="ARBA00022741"/>
    </source>
</evidence>
<dbReference type="GO" id="GO:0005829">
    <property type="term" value="C:cytosol"/>
    <property type="evidence" value="ECO:0007669"/>
    <property type="project" value="TreeGrafter"/>
</dbReference>
<feature type="binding site" evidence="3">
    <location>
        <position position="484"/>
    </location>
    <ligand>
        <name>ATP</name>
        <dbReference type="ChEBI" id="CHEBI:30616"/>
    </ligand>
</feature>
<feature type="region of interest" description="Disordered" evidence="4">
    <location>
        <begin position="797"/>
        <end position="830"/>
    </location>
</feature>
<reference evidence="7" key="1">
    <citation type="journal article" date="2017" name="Genome Announc.">
        <title>Genome sequences of Cyberlindnera fabianii 65, Pichia kudriavzevii 129, and Saccharomyces cerevisiae 131 isolated from fermented masau fruits in Zimbabwe.</title>
        <authorList>
            <person name="van Rijswijck I.M.H."/>
            <person name="Derks M.F.L."/>
            <person name="Abee T."/>
            <person name="de Ridder D."/>
            <person name="Smid E.J."/>
        </authorList>
    </citation>
    <scope>NUCLEOTIDE SEQUENCE [LARGE SCALE GENOMIC DNA]</scope>
    <source>
        <strain evidence="7">129</strain>
    </source>
</reference>
<dbReference type="GO" id="GO:0045719">
    <property type="term" value="P:negative regulation of glycogen biosynthetic process"/>
    <property type="evidence" value="ECO:0007669"/>
    <property type="project" value="TreeGrafter"/>
</dbReference>
<keyword evidence="2 3" id="KW-0067">ATP-binding</keyword>
<feature type="compositionally biased region" description="Basic and acidic residues" evidence="4">
    <location>
        <begin position="797"/>
        <end position="821"/>
    </location>
</feature>
<dbReference type="Gene3D" id="1.10.510.10">
    <property type="entry name" value="Transferase(Phosphotransferase) domain 1"/>
    <property type="match status" value="1"/>
</dbReference>
<keyword evidence="6" id="KW-0418">Kinase</keyword>
<dbReference type="GO" id="GO:0035556">
    <property type="term" value="P:intracellular signal transduction"/>
    <property type="evidence" value="ECO:0007669"/>
    <property type="project" value="TreeGrafter"/>
</dbReference>
<dbReference type="Proteomes" id="UP000189274">
    <property type="component" value="Unassembled WGS sequence"/>
</dbReference>
<name>A0A1V2LU85_PICKU</name>